<reference evidence="1" key="1">
    <citation type="submission" date="2018-05" db="EMBL/GenBank/DDBJ databases">
        <authorList>
            <person name="Lanie J.A."/>
            <person name="Ng W.-L."/>
            <person name="Kazmierczak K.M."/>
            <person name="Andrzejewski T.M."/>
            <person name="Davidsen T.M."/>
            <person name="Wayne K.J."/>
            <person name="Tettelin H."/>
            <person name="Glass J.I."/>
            <person name="Rusch D."/>
            <person name="Podicherti R."/>
            <person name="Tsui H.-C.T."/>
            <person name="Winkler M.E."/>
        </authorList>
    </citation>
    <scope>NUCLEOTIDE SEQUENCE</scope>
</reference>
<dbReference type="AlphaFoldDB" id="A0A382YC13"/>
<feature type="non-terminal residue" evidence="1">
    <location>
        <position position="1"/>
    </location>
</feature>
<dbReference type="EMBL" id="UINC01174312">
    <property type="protein sequence ID" value="SVD80365.1"/>
    <property type="molecule type" value="Genomic_DNA"/>
</dbReference>
<name>A0A382YC13_9ZZZZ</name>
<protein>
    <submittedName>
        <fullName evidence="1">Uncharacterized protein</fullName>
    </submittedName>
</protein>
<sequence>MSDNGSESKKYKYLVTMRWYVETDEELVAGATETDEKLLDLVRHRSNGEPCAP</sequence>
<proteinExistence type="predicted"/>
<feature type="non-terminal residue" evidence="1">
    <location>
        <position position="53"/>
    </location>
</feature>
<organism evidence="1">
    <name type="scientific">marine metagenome</name>
    <dbReference type="NCBI Taxonomy" id="408172"/>
    <lineage>
        <taxon>unclassified sequences</taxon>
        <taxon>metagenomes</taxon>
        <taxon>ecological metagenomes</taxon>
    </lineage>
</organism>
<gene>
    <name evidence="1" type="ORF">METZ01_LOCUS433219</name>
</gene>
<evidence type="ECO:0000313" key="1">
    <source>
        <dbReference type="EMBL" id="SVD80365.1"/>
    </source>
</evidence>
<accession>A0A382YC13</accession>